<evidence type="ECO:0000256" key="2">
    <source>
        <dbReference type="ARBA" id="ARBA00008520"/>
    </source>
</evidence>
<dbReference type="GO" id="GO:0030976">
    <property type="term" value="F:thiamine pyrophosphate binding"/>
    <property type="evidence" value="ECO:0007669"/>
    <property type="project" value="TreeGrafter"/>
</dbReference>
<reference evidence="7" key="2">
    <citation type="submission" date="2020-09" db="EMBL/GenBank/DDBJ databases">
        <authorList>
            <person name="Sun Q."/>
            <person name="Zhou Y."/>
        </authorList>
    </citation>
    <scope>NUCLEOTIDE SEQUENCE</scope>
    <source>
        <strain evidence="7">CGMCC 1.15725</strain>
    </source>
</reference>
<feature type="signal peptide" evidence="6">
    <location>
        <begin position="1"/>
        <end position="33"/>
    </location>
</feature>
<evidence type="ECO:0000256" key="5">
    <source>
        <dbReference type="ARBA" id="ARBA00022764"/>
    </source>
</evidence>
<sequence length="350" mass="38180">MTKRHRLSRRPAGTVLGLAAGALTLSLAGPATAADNEVVVASWGGSIQEVLTKVLFDPFSKETGIHVTADDTSTIGKAEAMAKSGNIAWDVFMASDQDVTQAEADHLLLPLDWKVIPKADLTPGAATDDAVASYTYGTVMTYNTKQVTKPPRSWAEWWNTETYSCRRTMRNVPVDDLEMAVMSSGVEPAKVYPVDLKLAYKQLDKIQPSIVNFWDTGAQSVQLVAEGTACLGIAWNNRVVAAIKDGQPIGFVWDGALIHHDYYTVLKGAPHAANAMKLIAYAMRPDVQAKIANAIALVPVNNQAFSQIDPAMAKNMPTQENLTHALVVDMGWWTPNMKSSYRQFSSWLTR</sequence>
<evidence type="ECO:0000313" key="8">
    <source>
        <dbReference type="Proteomes" id="UP000646365"/>
    </source>
</evidence>
<dbReference type="SUPFAM" id="SSF53850">
    <property type="entry name" value="Periplasmic binding protein-like II"/>
    <property type="match status" value="1"/>
</dbReference>
<keyword evidence="5" id="KW-0574">Periplasm</keyword>
<reference evidence="7" key="1">
    <citation type="journal article" date="2014" name="Int. J. Syst. Evol. Microbiol.">
        <title>Complete genome sequence of Corynebacterium casei LMG S-19264T (=DSM 44701T), isolated from a smear-ripened cheese.</title>
        <authorList>
            <consortium name="US DOE Joint Genome Institute (JGI-PGF)"/>
            <person name="Walter F."/>
            <person name="Albersmeier A."/>
            <person name="Kalinowski J."/>
            <person name="Ruckert C."/>
        </authorList>
    </citation>
    <scope>NUCLEOTIDE SEQUENCE</scope>
    <source>
        <strain evidence="7">CGMCC 1.15725</strain>
    </source>
</reference>
<keyword evidence="8" id="KW-1185">Reference proteome</keyword>
<organism evidence="7 8">
    <name type="scientific">Aliidongia dinghuensis</name>
    <dbReference type="NCBI Taxonomy" id="1867774"/>
    <lineage>
        <taxon>Bacteria</taxon>
        <taxon>Pseudomonadati</taxon>
        <taxon>Pseudomonadota</taxon>
        <taxon>Alphaproteobacteria</taxon>
        <taxon>Rhodospirillales</taxon>
        <taxon>Dongiaceae</taxon>
        <taxon>Aliidongia</taxon>
    </lineage>
</organism>
<dbReference type="Pfam" id="PF13416">
    <property type="entry name" value="SBP_bac_8"/>
    <property type="match status" value="1"/>
</dbReference>
<keyword evidence="4 6" id="KW-0732">Signal</keyword>
<dbReference type="PANTHER" id="PTHR30006">
    <property type="entry name" value="THIAMINE-BINDING PERIPLASMIC PROTEIN-RELATED"/>
    <property type="match status" value="1"/>
</dbReference>
<protein>
    <submittedName>
        <fullName evidence="7">ABC transporter substrate-binding protein</fullName>
    </submittedName>
</protein>
<dbReference type="EMBL" id="BMJQ01000007">
    <property type="protein sequence ID" value="GGF20970.1"/>
    <property type="molecule type" value="Genomic_DNA"/>
</dbReference>
<name>A0A8J3E3R4_9PROT</name>
<dbReference type="GO" id="GO:0015888">
    <property type="term" value="P:thiamine transport"/>
    <property type="evidence" value="ECO:0007669"/>
    <property type="project" value="TreeGrafter"/>
</dbReference>
<dbReference type="PROSITE" id="PS51318">
    <property type="entry name" value="TAT"/>
    <property type="match status" value="1"/>
</dbReference>
<comment type="subcellular location">
    <subcellularLocation>
        <location evidence="1">Periplasm</location>
    </subcellularLocation>
</comment>
<dbReference type="AlphaFoldDB" id="A0A8J3E3R4"/>
<dbReference type="PANTHER" id="PTHR30006:SF3">
    <property type="entry name" value="THIAMINE-BINDING PERIPLASMIC PROTEIN"/>
    <property type="match status" value="1"/>
</dbReference>
<evidence type="ECO:0000256" key="4">
    <source>
        <dbReference type="ARBA" id="ARBA00022729"/>
    </source>
</evidence>
<dbReference type="InterPro" id="IPR006311">
    <property type="entry name" value="TAT_signal"/>
</dbReference>
<dbReference type="InterPro" id="IPR006059">
    <property type="entry name" value="SBP"/>
</dbReference>
<proteinExistence type="inferred from homology"/>
<evidence type="ECO:0000256" key="6">
    <source>
        <dbReference type="SAM" id="SignalP"/>
    </source>
</evidence>
<comment type="caution">
    <text evidence="7">The sequence shown here is derived from an EMBL/GenBank/DDBJ whole genome shotgun (WGS) entry which is preliminary data.</text>
</comment>
<accession>A0A8J3E3R4</accession>
<dbReference type="CDD" id="cd13589">
    <property type="entry name" value="PBP2_polyamine_RpCGA009"/>
    <property type="match status" value="1"/>
</dbReference>
<dbReference type="RefSeq" id="WP_189046898.1">
    <property type="nucleotide sequence ID" value="NZ_BMJQ01000007.1"/>
</dbReference>
<dbReference type="Proteomes" id="UP000646365">
    <property type="component" value="Unassembled WGS sequence"/>
</dbReference>
<comment type="similarity">
    <text evidence="2">Belongs to the bacterial solute-binding protein 1 family.</text>
</comment>
<feature type="chain" id="PRO_5035173983" evidence="6">
    <location>
        <begin position="34"/>
        <end position="350"/>
    </location>
</feature>
<evidence type="ECO:0000313" key="7">
    <source>
        <dbReference type="EMBL" id="GGF20970.1"/>
    </source>
</evidence>
<keyword evidence="3" id="KW-0813">Transport</keyword>
<gene>
    <name evidence="7" type="ORF">GCM10011611_28820</name>
</gene>
<dbReference type="GO" id="GO:0030288">
    <property type="term" value="C:outer membrane-bounded periplasmic space"/>
    <property type="evidence" value="ECO:0007669"/>
    <property type="project" value="TreeGrafter"/>
</dbReference>
<evidence type="ECO:0000256" key="3">
    <source>
        <dbReference type="ARBA" id="ARBA00022448"/>
    </source>
</evidence>
<dbReference type="Gene3D" id="3.40.190.10">
    <property type="entry name" value="Periplasmic binding protein-like II"/>
    <property type="match status" value="2"/>
</dbReference>
<evidence type="ECO:0000256" key="1">
    <source>
        <dbReference type="ARBA" id="ARBA00004418"/>
    </source>
</evidence>
<dbReference type="GO" id="GO:0030975">
    <property type="term" value="F:thiamine binding"/>
    <property type="evidence" value="ECO:0007669"/>
    <property type="project" value="TreeGrafter"/>
</dbReference>